<keyword evidence="6 8" id="KW-0802">TPR repeat</keyword>
<dbReference type="GO" id="GO:0005778">
    <property type="term" value="C:peroxisomal membrane"/>
    <property type="evidence" value="ECO:0007669"/>
    <property type="project" value="TreeGrafter"/>
</dbReference>
<evidence type="ECO:0000256" key="4">
    <source>
        <dbReference type="ARBA" id="ARBA00022490"/>
    </source>
</evidence>
<dbReference type="PANTHER" id="PTHR10130">
    <property type="entry name" value="PEROXISOMAL TARGETING SIGNAL 1 RECEPTOR PEX5"/>
    <property type="match status" value="1"/>
</dbReference>
<dbReference type="InterPro" id="IPR019734">
    <property type="entry name" value="TPR_rpt"/>
</dbReference>
<dbReference type="InterPro" id="IPR011990">
    <property type="entry name" value="TPR-like_helical_dom_sf"/>
</dbReference>
<dbReference type="GO" id="GO:0016560">
    <property type="term" value="P:protein import into peroxisome matrix, docking"/>
    <property type="evidence" value="ECO:0007669"/>
    <property type="project" value="TreeGrafter"/>
</dbReference>
<evidence type="ECO:0000256" key="8">
    <source>
        <dbReference type="PROSITE-ProRule" id="PRU00339"/>
    </source>
</evidence>
<feature type="repeat" description="TPR" evidence="8">
    <location>
        <begin position="451"/>
        <end position="484"/>
    </location>
</feature>
<dbReference type="SMART" id="SM00028">
    <property type="entry name" value="TPR"/>
    <property type="match status" value="4"/>
</dbReference>
<evidence type="ECO:0000256" key="7">
    <source>
        <dbReference type="ARBA" id="ARBA00023140"/>
    </source>
</evidence>
<evidence type="ECO:0000313" key="10">
    <source>
        <dbReference type="EMBL" id="CDS04846.1"/>
    </source>
</evidence>
<evidence type="ECO:0008006" key="11">
    <source>
        <dbReference type="Google" id="ProtNLM"/>
    </source>
</evidence>
<accession>A0A077WAP6</accession>
<feature type="region of interest" description="Disordered" evidence="9">
    <location>
        <begin position="27"/>
        <end position="53"/>
    </location>
</feature>
<protein>
    <recommendedName>
        <fullName evidence="11">Peroxisomal targeting signal receptor</fullName>
    </recommendedName>
</protein>
<feature type="region of interest" description="Disordered" evidence="9">
    <location>
        <begin position="232"/>
        <end position="253"/>
    </location>
</feature>
<comment type="subcellular location">
    <subcellularLocation>
        <location evidence="2">Cytoplasm</location>
    </subcellularLocation>
    <subcellularLocation>
        <location evidence="1">Peroxisome</location>
    </subcellularLocation>
</comment>
<gene>
    <name evidence="10" type="ORF">LRAMOSA07376</name>
</gene>
<proteinExistence type="inferred from homology"/>
<dbReference type="PANTHER" id="PTHR10130:SF0">
    <property type="entry name" value="GH08708P"/>
    <property type="match status" value="1"/>
</dbReference>
<dbReference type="GO" id="GO:0005052">
    <property type="term" value="F:peroxisome matrix targeting signal-1 binding"/>
    <property type="evidence" value="ECO:0007669"/>
    <property type="project" value="TreeGrafter"/>
</dbReference>
<evidence type="ECO:0000256" key="6">
    <source>
        <dbReference type="ARBA" id="ARBA00022803"/>
    </source>
</evidence>
<evidence type="ECO:0000256" key="5">
    <source>
        <dbReference type="ARBA" id="ARBA00022737"/>
    </source>
</evidence>
<sequence length="611" mass="69619">MSFAQFANGAECGPTNPMAGLMKQFHQDRSLQQDRFHGAEAESSKAAGFRSRVNASAPVDRQFTEEFLRDDMTRPMQQHQHPAFEFGGLSRELESIHHKQKQPAAHHWTNDFMHQQQHPVPVNDPSQYEEFDRIYEQNRMQAQQWRQEFKTFEPALQQQQPLMAQHERQAFEAAFDQAKQGVEINWEKEFAEREAITNKEEPASDAWVDDYIKQSGSETSGNMWSTEFAAKSERGWAEEFEEQQQQQPAPAPVRTGNPLDDWIAMYKQSIAPLNTAQDAAWDNMQKDWNHLGTGQQGQGYRAVNPEYETYHFAIDNPYTNDPTAIDRKQQPTLTDTILSLEAKAKLDPNNASTWQQLGLLQQENERDGAAIAALNKAVSQDPSLLNGWLALAVSYSNENCRAEAHDALENWMKNNEKYKHLSSRPSMRQDRHAFITNMFLEAARSSPELDADVQIGLGVLFNMSEEYAKAVDCYKAALQSRPRDYLLWNKLGATLANAKETSAAIDAYFNALEINPSYVRARYNLAISCVNFGQHREAAEHLLTALAIQQTADTRVPMVMDRHGNRVALQTAMSDNVWDSLRMLMSTMNRPDLAGQCNKRNLDAFRGEFDF</sequence>
<dbReference type="SUPFAM" id="SSF48452">
    <property type="entry name" value="TPR-like"/>
    <property type="match status" value="1"/>
</dbReference>
<evidence type="ECO:0000256" key="2">
    <source>
        <dbReference type="ARBA" id="ARBA00004496"/>
    </source>
</evidence>
<keyword evidence="4" id="KW-0963">Cytoplasm</keyword>
<feature type="compositionally biased region" description="Basic and acidic residues" evidence="9">
    <location>
        <begin position="27"/>
        <end position="43"/>
    </location>
</feature>
<evidence type="ECO:0000256" key="9">
    <source>
        <dbReference type="SAM" id="MobiDB-lite"/>
    </source>
</evidence>
<dbReference type="Pfam" id="PF13181">
    <property type="entry name" value="TPR_8"/>
    <property type="match status" value="1"/>
</dbReference>
<feature type="region of interest" description="Disordered" evidence="9">
    <location>
        <begin position="1"/>
        <end position="20"/>
    </location>
</feature>
<organism evidence="10">
    <name type="scientific">Lichtheimia ramosa</name>
    <dbReference type="NCBI Taxonomy" id="688394"/>
    <lineage>
        <taxon>Eukaryota</taxon>
        <taxon>Fungi</taxon>
        <taxon>Fungi incertae sedis</taxon>
        <taxon>Mucoromycota</taxon>
        <taxon>Mucoromycotina</taxon>
        <taxon>Mucoromycetes</taxon>
        <taxon>Mucorales</taxon>
        <taxon>Lichtheimiaceae</taxon>
        <taxon>Lichtheimia</taxon>
    </lineage>
</organism>
<dbReference type="EMBL" id="LK023315">
    <property type="protein sequence ID" value="CDS04846.1"/>
    <property type="molecule type" value="Genomic_DNA"/>
</dbReference>
<dbReference type="Gene3D" id="1.25.40.10">
    <property type="entry name" value="Tetratricopeptide repeat domain"/>
    <property type="match status" value="1"/>
</dbReference>
<keyword evidence="7" id="KW-0576">Peroxisome</keyword>
<keyword evidence="5" id="KW-0677">Repeat</keyword>
<dbReference type="InterPro" id="IPR024111">
    <property type="entry name" value="PEX5/PEX5L"/>
</dbReference>
<reference evidence="10" key="1">
    <citation type="journal article" date="2014" name="Genome Announc.">
        <title>De novo whole-genome sequence and genome annotation of Lichtheimia ramosa.</title>
        <authorList>
            <person name="Linde J."/>
            <person name="Schwartze V."/>
            <person name="Binder U."/>
            <person name="Lass-Florl C."/>
            <person name="Voigt K."/>
            <person name="Horn F."/>
        </authorList>
    </citation>
    <scope>NUCLEOTIDE SEQUENCE</scope>
    <source>
        <strain evidence="10">JMRC FSU:6197</strain>
    </source>
</reference>
<dbReference type="PROSITE" id="PS50005">
    <property type="entry name" value="TPR"/>
    <property type="match status" value="2"/>
</dbReference>
<evidence type="ECO:0000256" key="1">
    <source>
        <dbReference type="ARBA" id="ARBA00004275"/>
    </source>
</evidence>
<evidence type="ECO:0000256" key="3">
    <source>
        <dbReference type="ARBA" id="ARBA00005348"/>
    </source>
</evidence>
<dbReference type="OrthoDB" id="10006023at2759"/>
<comment type="similarity">
    <text evidence="3">Belongs to the peroxisomal targeting signal receptor family.</text>
</comment>
<feature type="repeat" description="TPR" evidence="8">
    <location>
        <begin position="485"/>
        <end position="518"/>
    </location>
</feature>
<name>A0A077WAP6_9FUNG</name>
<dbReference type="AlphaFoldDB" id="A0A077WAP6"/>
<dbReference type="GO" id="GO:0005829">
    <property type="term" value="C:cytosol"/>
    <property type="evidence" value="ECO:0007669"/>
    <property type="project" value="TreeGrafter"/>
</dbReference>